<sequence length="385" mass="43835">MYIPKSNGKKRPLGIPTMRDRAMQALWKLALEPVAETRADPNSYGFRPQRSTADAIAHCFNALAKRSSAQWVLEGDIRGCFDNISHDWLLANVPMDKVVLRKWLRAGYIDLGALFATEAGTPQGGIISPILANWTLDGLEQVVHTSVASTERKRRPFKIHVVRYADDFIITGTSKAILQHQVRPAIEAFLKEQGLELSGEKTHITHISQGFDFLGQNVRKYAGKLLITPARKSVKALLDKVREITSGNKAATQANLILVLNPVIRGWAMYHRHVVAAKRFAWIDHQIWRVLWRWAVRRHAMKSAHWVKQRYFRVVGQRHWIFATKEKVRGMSQSAWLFAAASVSIVRHIKICSAANPFDPAWTFYLERRRAHRQVARSQAGCWKA</sequence>
<dbReference type="NCBIfam" id="TIGR04416">
    <property type="entry name" value="group_II_RT_mat"/>
    <property type="match status" value="1"/>
</dbReference>
<dbReference type="SUPFAM" id="SSF56672">
    <property type="entry name" value="DNA/RNA polymerases"/>
    <property type="match status" value="1"/>
</dbReference>
<name>A0A418X8R2_9PSED</name>
<dbReference type="GO" id="GO:0003964">
    <property type="term" value="F:RNA-directed DNA polymerase activity"/>
    <property type="evidence" value="ECO:0007669"/>
    <property type="project" value="UniProtKB-KW"/>
</dbReference>
<dbReference type="EC" id="2.7.7.49" evidence="3"/>
<keyword evidence="3" id="KW-0695">RNA-directed DNA polymerase</keyword>
<dbReference type="Proteomes" id="UP000284021">
    <property type="component" value="Unassembled WGS sequence"/>
</dbReference>
<feature type="domain" description="Reverse transcriptase" evidence="2">
    <location>
        <begin position="1"/>
        <end position="218"/>
    </location>
</feature>
<evidence type="ECO:0000256" key="1">
    <source>
        <dbReference type="ARBA" id="ARBA00034120"/>
    </source>
</evidence>
<dbReference type="Pfam" id="PF08388">
    <property type="entry name" value="GIIM"/>
    <property type="match status" value="1"/>
</dbReference>
<dbReference type="InterPro" id="IPR000477">
    <property type="entry name" value="RT_dom"/>
</dbReference>
<gene>
    <name evidence="3" type="primary">ltrA</name>
    <name evidence="3" type="ORF">D3879_23790</name>
</gene>
<dbReference type="PANTHER" id="PTHR34047">
    <property type="entry name" value="NUCLEAR INTRON MATURASE 1, MITOCHONDRIAL-RELATED"/>
    <property type="match status" value="1"/>
</dbReference>
<dbReference type="CDD" id="cd01651">
    <property type="entry name" value="RT_G2_intron"/>
    <property type="match status" value="1"/>
</dbReference>
<comment type="caution">
    <text evidence="3">The sequence shown here is derived from an EMBL/GenBank/DDBJ whole genome shotgun (WGS) entry which is preliminary data.</text>
</comment>
<organism evidence="3 4">
    <name type="scientific">Pseudomonas cavernicola</name>
    <dbReference type="NCBI Taxonomy" id="2320866"/>
    <lineage>
        <taxon>Bacteria</taxon>
        <taxon>Pseudomonadati</taxon>
        <taxon>Pseudomonadota</taxon>
        <taxon>Gammaproteobacteria</taxon>
        <taxon>Pseudomonadales</taxon>
        <taxon>Pseudomonadaceae</taxon>
        <taxon>Pseudomonas</taxon>
    </lineage>
</organism>
<evidence type="ECO:0000313" key="4">
    <source>
        <dbReference type="Proteomes" id="UP000284021"/>
    </source>
</evidence>
<dbReference type="PANTHER" id="PTHR34047:SF8">
    <property type="entry name" value="PROTEIN YKFC"/>
    <property type="match status" value="1"/>
</dbReference>
<evidence type="ECO:0000313" key="3">
    <source>
        <dbReference type="EMBL" id="RJG08875.1"/>
    </source>
</evidence>
<comment type="similarity">
    <text evidence="1">Belongs to the bacterial reverse transcriptase family.</text>
</comment>
<dbReference type="EMBL" id="QYUR01000008">
    <property type="protein sequence ID" value="RJG08875.1"/>
    <property type="molecule type" value="Genomic_DNA"/>
</dbReference>
<protein>
    <submittedName>
        <fullName evidence="3">Group II intron reverse transcriptase/maturase</fullName>
        <ecNumber evidence="3">2.7.7.49</ecNumber>
    </submittedName>
</protein>
<evidence type="ECO:0000259" key="2">
    <source>
        <dbReference type="PROSITE" id="PS50878"/>
    </source>
</evidence>
<keyword evidence="4" id="KW-1185">Reference proteome</keyword>
<proteinExistence type="inferred from homology"/>
<dbReference type="AlphaFoldDB" id="A0A418X8R2"/>
<accession>A0A418X8R2</accession>
<dbReference type="Pfam" id="PF00078">
    <property type="entry name" value="RVT_1"/>
    <property type="match status" value="1"/>
</dbReference>
<dbReference type="InterPro" id="IPR043502">
    <property type="entry name" value="DNA/RNA_pol_sf"/>
</dbReference>
<reference evidence="3 4" key="1">
    <citation type="submission" date="2018-09" db="EMBL/GenBank/DDBJ databases">
        <authorList>
            <person name="Zhu H."/>
        </authorList>
    </citation>
    <scope>NUCLEOTIDE SEQUENCE [LARGE SCALE GENOMIC DNA]</scope>
    <source>
        <strain evidence="3 4">K1S02-6</strain>
    </source>
</reference>
<dbReference type="PROSITE" id="PS50878">
    <property type="entry name" value="RT_POL"/>
    <property type="match status" value="1"/>
</dbReference>
<dbReference type="InterPro" id="IPR013597">
    <property type="entry name" value="Mat_intron_G2"/>
</dbReference>
<keyword evidence="3" id="KW-0548">Nucleotidyltransferase</keyword>
<dbReference type="InterPro" id="IPR030931">
    <property type="entry name" value="Group_II_RT_mat"/>
</dbReference>
<keyword evidence="3" id="KW-0808">Transferase</keyword>
<dbReference type="InterPro" id="IPR051083">
    <property type="entry name" value="GrpII_Intron_Splice-Mob/Def"/>
</dbReference>
<dbReference type="OrthoDB" id="9793236at2"/>